<evidence type="ECO:0000256" key="6">
    <source>
        <dbReference type="ARBA" id="ARBA00022833"/>
    </source>
</evidence>
<dbReference type="GO" id="GO:0004222">
    <property type="term" value="F:metalloendopeptidase activity"/>
    <property type="evidence" value="ECO:0007669"/>
    <property type="project" value="InterPro"/>
</dbReference>
<evidence type="ECO:0000313" key="12">
    <source>
        <dbReference type="EMBL" id="KAG5191785.1"/>
    </source>
</evidence>
<keyword evidence="13" id="KW-1185">Reference proteome</keyword>
<dbReference type="OrthoDB" id="10251424at2759"/>
<evidence type="ECO:0000256" key="8">
    <source>
        <dbReference type="ARBA" id="ARBA00023128"/>
    </source>
</evidence>
<protein>
    <submittedName>
        <fullName evidence="12">Peptidase family M16-domain-containing protein</fullName>
    </submittedName>
</protein>
<feature type="domain" description="Peptidase M16 N-terminal" evidence="10">
    <location>
        <begin position="68"/>
        <end position="214"/>
    </location>
</feature>
<evidence type="ECO:0000259" key="11">
    <source>
        <dbReference type="Pfam" id="PF05193"/>
    </source>
</evidence>
<comment type="similarity">
    <text evidence="9">Belongs to the peptidase M16 family.</text>
</comment>
<dbReference type="Gene3D" id="3.30.830.10">
    <property type="entry name" value="Metalloenzyme, LuxS/M16 peptidase-like"/>
    <property type="match status" value="2"/>
</dbReference>
<evidence type="ECO:0000256" key="1">
    <source>
        <dbReference type="ARBA" id="ARBA00001947"/>
    </source>
</evidence>
<dbReference type="PANTHER" id="PTHR11851">
    <property type="entry name" value="METALLOPROTEASE"/>
    <property type="match status" value="1"/>
</dbReference>
<dbReference type="FunFam" id="3.30.830.10:FF:000008">
    <property type="entry name" value="Mitochondrial-processing peptidase subunit beta"/>
    <property type="match status" value="1"/>
</dbReference>
<organism evidence="12 13">
    <name type="scientific">Tribonema minus</name>
    <dbReference type="NCBI Taxonomy" id="303371"/>
    <lineage>
        <taxon>Eukaryota</taxon>
        <taxon>Sar</taxon>
        <taxon>Stramenopiles</taxon>
        <taxon>Ochrophyta</taxon>
        <taxon>PX clade</taxon>
        <taxon>Xanthophyceae</taxon>
        <taxon>Tribonematales</taxon>
        <taxon>Tribonemataceae</taxon>
        <taxon>Tribonema</taxon>
    </lineage>
</organism>
<keyword evidence="3" id="KW-0645">Protease</keyword>
<dbReference type="InterPro" id="IPR050361">
    <property type="entry name" value="MPP/UQCRC_Complex"/>
</dbReference>
<keyword evidence="4" id="KW-0479">Metal-binding</keyword>
<dbReference type="PROSITE" id="PS00143">
    <property type="entry name" value="INSULINASE"/>
    <property type="match status" value="1"/>
</dbReference>
<dbReference type="SUPFAM" id="SSF63411">
    <property type="entry name" value="LuxS/MPP-like metallohydrolase"/>
    <property type="match status" value="2"/>
</dbReference>
<dbReference type="InterPro" id="IPR007863">
    <property type="entry name" value="Peptidase_M16_C"/>
</dbReference>
<evidence type="ECO:0000256" key="7">
    <source>
        <dbReference type="ARBA" id="ARBA00023049"/>
    </source>
</evidence>
<evidence type="ECO:0000313" key="13">
    <source>
        <dbReference type="Proteomes" id="UP000664859"/>
    </source>
</evidence>
<dbReference type="EMBL" id="JAFCMP010000014">
    <property type="protein sequence ID" value="KAG5191785.1"/>
    <property type="molecule type" value="Genomic_DNA"/>
</dbReference>
<gene>
    <name evidence="12" type="ORF">JKP88DRAFT_266410</name>
</gene>
<dbReference type="AlphaFoldDB" id="A0A836CM97"/>
<keyword evidence="5" id="KW-0378">Hydrolase</keyword>
<dbReference type="PANTHER" id="PTHR11851:SF149">
    <property type="entry name" value="GH01077P"/>
    <property type="match status" value="1"/>
</dbReference>
<keyword evidence="6" id="KW-0862">Zinc</keyword>
<keyword evidence="7" id="KW-0482">Metalloprotease</keyword>
<keyword evidence="8" id="KW-0496">Mitochondrion</keyword>
<dbReference type="GO" id="GO:0005739">
    <property type="term" value="C:mitochondrion"/>
    <property type="evidence" value="ECO:0007669"/>
    <property type="project" value="UniProtKB-SubCell"/>
</dbReference>
<evidence type="ECO:0000256" key="2">
    <source>
        <dbReference type="ARBA" id="ARBA00004173"/>
    </source>
</evidence>
<dbReference type="Pfam" id="PF00675">
    <property type="entry name" value="Peptidase_M16"/>
    <property type="match status" value="1"/>
</dbReference>
<proteinExistence type="inferred from homology"/>
<dbReference type="InterPro" id="IPR001431">
    <property type="entry name" value="Pept_M16_Zn_BS"/>
</dbReference>
<evidence type="ECO:0000256" key="9">
    <source>
        <dbReference type="RuleBase" id="RU004447"/>
    </source>
</evidence>
<evidence type="ECO:0000256" key="4">
    <source>
        <dbReference type="ARBA" id="ARBA00022723"/>
    </source>
</evidence>
<comment type="subcellular location">
    <subcellularLocation>
        <location evidence="2">Mitochondrion</location>
    </subcellularLocation>
</comment>
<evidence type="ECO:0000256" key="3">
    <source>
        <dbReference type="ARBA" id="ARBA00022670"/>
    </source>
</evidence>
<dbReference type="Pfam" id="PF05193">
    <property type="entry name" value="Peptidase_M16_C"/>
    <property type="match status" value="1"/>
</dbReference>
<evidence type="ECO:0000259" key="10">
    <source>
        <dbReference type="Pfam" id="PF00675"/>
    </source>
</evidence>
<name>A0A836CM97_9STRA</name>
<dbReference type="InterPro" id="IPR011765">
    <property type="entry name" value="Pept_M16_N"/>
</dbReference>
<dbReference type="InterPro" id="IPR011249">
    <property type="entry name" value="Metalloenz_LuxS/M16"/>
</dbReference>
<reference evidence="12" key="1">
    <citation type="submission" date="2021-02" db="EMBL/GenBank/DDBJ databases">
        <title>First Annotated Genome of the Yellow-green Alga Tribonema minus.</title>
        <authorList>
            <person name="Mahan K.M."/>
        </authorList>
    </citation>
    <scope>NUCLEOTIDE SEQUENCE</scope>
    <source>
        <strain evidence="12">UTEX B ZZ1240</strain>
    </source>
</reference>
<evidence type="ECO:0000256" key="5">
    <source>
        <dbReference type="ARBA" id="ARBA00022801"/>
    </source>
</evidence>
<accession>A0A836CM97</accession>
<sequence length="501" mass="55045">MQGAPARLLRSVRSKWSGGVNGRLHQARQFSVAQPQSASVVQTSSDLFPDYVLNCPETKVTTLPNGLRVASEKWHGDTACVGVFIDAGSRYETAKNNGVAHFLEHMAFKGTHRRRQMELEISVENMGAHLNAYTSREQTVYYAKVFKDNVGDAMDLLSDMLLHSKLDDHAVQKERDVIMREMKEVNKQKEEVILDHLHEVAFQGTGLGWTILGPPENIMSLQSSDISSQRRPTRCFSGTAPLGVHPHALHGAAHGRRGAGSVDHAQLVALADRHFGHLPTRPPPGAVVDADPARFTGAHKRVSTLSDDVAHLALAFEGVGWRSDFAHTFMLIQTLLGRWDRAAGARGAAGALGAELASRGLCHSYSTFNTCYKDAGLLGLYLIAPRETLGDALGVSLAHLMRLCRDVPEDELARAKTQLKASMLMQLDSFAHVCEDIGRQMLVYGRRLTPAELFARIDAVEPADIMLCANRYFNDEDYALAAIGPLDQLPSYHDIRRLCVA</sequence>
<comment type="caution">
    <text evidence="12">The sequence shown here is derived from an EMBL/GenBank/DDBJ whole genome shotgun (WGS) entry which is preliminary data.</text>
</comment>
<comment type="cofactor">
    <cofactor evidence="1">
        <name>Zn(2+)</name>
        <dbReference type="ChEBI" id="CHEBI:29105"/>
    </cofactor>
</comment>
<dbReference type="GO" id="GO:0046872">
    <property type="term" value="F:metal ion binding"/>
    <property type="evidence" value="ECO:0007669"/>
    <property type="project" value="UniProtKB-KW"/>
</dbReference>
<dbReference type="GO" id="GO:0006508">
    <property type="term" value="P:proteolysis"/>
    <property type="evidence" value="ECO:0007669"/>
    <property type="project" value="UniProtKB-KW"/>
</dbReference>
<feature type="domain" description="Peptidase M16 C-terminal" evidence="11">
    <location>
        <begin position="259"/>
        <end position="419"/>
    </location>
</feature>
<dbReference type="Proteomes" id="UP000664859">
    <property type="component" value="Unassembled WGS sequence"/>
</dbReference>